<comment type="caution">
    <text evidence="2">The sequence shown here is derived from an EMBL/GenBank/DDBJ whole genome shotgun (WGS) entry which is preliminary data.</text>
</comment>
<reference evidence="2" key="2">
    <citation type="journal article" date="2021" name="PeerJ">
        <title>Extensive microbial diversity within the chicken gut microbiome revealed by metagenomics and culture.</title>
        <authorList>
            <person name="Gilroy R."/>
            <person name="Ravi A."/>
            <person name="Getino M."/>
            <person name="Pursley I."/>
            <person name="Horton D.L."/>
            <person name="Alikhan N.F."/>
            <person name="Baker D."/>
            <person name="Gharbi K."/>
            <person name="Hall N."/>
            <person name="Watson M."/>
            <person name="Adriaenssens E.M."/>
            <person name="Foster-Nyarko E."/>
            <person name="Jarju S."/>
            <person name="Secka A."/>
            <person name="Antonio M."/>
            <person name="Oren A."/>
            <person name="Chaudhuri R.R."/>
            <person name="La Ragione R."/>
            <person name="Hildebrand F."/>
            <person name="Pallen M.J."/>
        </authorList>
    </citation>
    <scope>NUCLEOTIDE SEQUENCE</scope>
    <source>
        <strain evidence="2">CHK193-30670</strain>
    </source>
</reference>
<evidence type="ECO:0000313" key="2">
    <source>
        <dbReference type="EMBL" id="HIU40367.1"/>
    </source>
</evidence>
<protein>
    <submittedName>
        <fullName evidence="2">DUF402 domain-containing protein</fullName>
    </submittedName>
</protein>
<dbReference type="PANTHER" id="PTHR41271">
    <property type="entry name" value="DUF402 DOMAIN-CONTAINING PROTEIN"/>
    <property type="match status" value="1"/>
</dbReference>
<dbReference type="SUPFAM" id="SSF159234">
    <property type="entry name" value="FomD-like"/>
    <property type="match status" value="1"/>
</dbReference>
<accession>A0A9D1IN77</accession>
<dbReference type="Pfam" id="PF04167">
    <property type="entry name" value="DUF402"/>
    <property type="match status" value="1"/>
</dbReference>
<dbReference type="Gene3D" id="2.40.380.10">
    <property type="entry name" value="FomD-like"/>
    <property type="match status" value="1"/>
</dbReference>
<dbReference type="InterPro" id="IPR035930">
    <property type="entry name" value="FomD-like_sf"/>
</dbReference>
<sequence>MKIKKLNDVYMNEVEEKKIFKTYDEKLKSYITIKHVIKMKGNCTAFINGKRVTILDKDYAILEYTPTNLNYNVRVFFNNKGKILEYYFDVINKIEIKNDDIYYEDLYLDVIYHTKNANGCCGYISLSDEKELINAYKNKDINKKQFDMAYNVALKLMDELKNKTNKFVKRKNKDYLKYMNKQKEKIL</sequence>
<dbReference type="PANTHER" id="PTHR41271:SF1">
    <property type="entry name" value="DUF402 DOMAIN-CONTAINING PROTEIN"/>
    <property type="match status" value="1"/>
</dbReference>
<proteinExistence type="predicted"/>
<evidence type="ECO:0000313" key="3">
    <source>
        <dbReference type="Proteomes" id="UP000824074"/>
    </source>
</evidence>
<evidence type="ECO:0000259" key="1">
    <source>
        <dbReference type="Pfam" id="PF04167"/>
    </source>
</evidence>
<dbReference type="Proteomes" id="UP000824074">
    <property type="component" value="Unassembled WGS sequence"/>
</dbReference>
<dbReference type="InterPro" id="IPR007295">
    <property type="entry name" value="DUF402"/>
</dbReference>
<name>A0A9D1IN77_9FIRM</name>
<gene>
    <name evidence="2" type="ORF">IAB68_03620</name>
</gene>
<reference evidence="2" key="1">
    <citation type="submission" date="2020-10" db="EMBL/GenBank/DDBJ databases">
        <authorList>
            <person name="Gilroy R."/>
        </authorList>
    </citation>
    <scope>NUCLEOTIDE SEQUENCE</scope>
    <source>
        <strain evidence="2">CHK193-30670</strain>
    </source>
</reference>
<organism evidence="2 3">
    <name type="scientific">Candidatus Aphodocola excrementigallinarum</name>
    <dbReference type="NCBI Taxonomy" id="2840670"/>
    <lineage>
        <taxon>Bacteria</taxon>
        <taxon>Bacillati</taxon>
        <taxon>Bacillota</taxon>
        <taxon>Bacilli</taxon>
        <taxon>Candidatus Aphodocola</taxon>
    </lineage>
</organism>
<dbReference type="AlphaFoldDB" id="A0A9D1IN77"/>
<feature type="domain" description="DUF402" evidence="1">
    <location>
        <begin position="59"/>
        <end position="163"/>
    </location>
</feature>
<dbReference type="EMBL" id="DVMT01000036">
    <property type="protein sequence ID" value="HIU40367.1"/>
    <property type="molecule type" value="Genomic_DNA"/>
</dbReference>